<dbReference type="InterPro" id="IPR029045">
    <property type="entry name" value="ClpP/crotonase-like_dom_sf"/>
</dbReference>
<evidence type="ECO:0000256" key="7">
    <source>
        <dbReference type="PIRSR" id="PIRSR001217-1"/>
    </source>
</evidence>
<dbReference type="Gene3D" id="3.90.226.10">
    <property type="entry name" value="2-enoyl-CoA Hydratase, Chain A, domain 1"/>
    <property type="match status" value="3"/>
</dbReference>
<comment type="caution">
    <text evidence="9">The sequence shown here is derived from an EMBL/GenBank/DDBJ whole genome shotgun (WGS) entry which is preliminary data.</text>
</comment>
<evidence type="ECO:0000256" key="4">
    <source>
        <dbReference type="ARBA" id="ARBA00022801"/>
    </source>
</evidence>
<gene>
    <name evidence="9" type="ORF">QVD17_39009</name>
</gene>
<dbReference type="InterPro" id="IPR047272">
    <property type="entry name" value="S49_SppA_C"/>
</dbReference>
<dbReference type="NCBIfam" id="TIGR00706">
    <property type="entry name" value="SppA_dom"/>
    <property type="match status" value="1"/>
</dbReference>
<evidence type="ECO:0000256" key="5">
    <source>
        <dbReference type="ARBA" id="ARBA00022825"/>
    </source>
</evidence>
<name>A0AAD8JMU0_TARER</name>
<dbReference type="PIRSF" id="PIRSF001217">
    <property type="entry name" value="Protease_4_SppA"/>
    <property type="match status" value="1"/>
</dbReference>
<accession>A0AAD8JMU0</accession>
<dbReference type="CDD" id="cd07023">
    <property type="entry name" value="S49_Sppa_N_C"/>
    <property type="match status" value="1"/>
</dbReference>
<dbReference type="CDD" id="cd07018">
    <property type="entry name" value="S49_SppA_67K_type"/>
    <property type="match status" value="1"/>
</dbReference>
<dbReference type="NCBIfam" id="TIGR00705">
    <property type="entry name" value="SppA_67K"/>
    <property type="match status" value="1"/>
</dbReference>
<keyword evidence="4" id="KW-0378">Hydrolase</keyword>
<sequence>MDDEFEYPSGEFEFKLPDESNNFAKLRMLITYPWQRVSKGSVLKMKLRGQITDQLKTSYFSSGLSLPQICENLIKAAYDPRISGVYLQIETLDCGWGIIEEIRRHILDFRKSGKFIVGYAPTWGEKEYYLGCVCEELYSPPSAYFSLYGLTVEAEFYGGVFEKVGVEPQVQRIGVYKSAGDQLTRKNISRENHEALTTLLDNIYENWVDKISQAKGKKREEIESFINEGVYQIEKLKEDGWITDIKYDDEVQSMLKIKLGISSEETLRFVGYKTYSRVDKWTLGLSGGTDEIAVLRASGIISRVREPLSPSNSGIIAEQFIKKIHDARDSQYKAVIIRIDSPGGDALASDLIWREILLLSEIKPVIASLVDVAASGGYYMAMAAGTIVAENLTLTGSIGVVSSKFNMEKLYERIGFNNEVISRGRFAELHTAMHRPFTPAEEKLFAKSAENSYEQFRNKAAVSRSMSVDQMEEIAQGRVWTGNDAASRGLVDAIGGFSRAVAIAKHKANIPQDKQVTLVELSRSSNPLTEILSDIINTTLKELLDDIGLTSRGGVQARMDEIKV</sequence>
<dbReference type="GO" id="GO:0008236">
    <property type="term" value="F:serine-type peptidase activity"/>
    <property type="evidence" value="ECO:0007669"/>
    <property type="project" value="UniProtKB-KW"/>
</dbReference>
<keyword evidence="3" id="KW-0645">Protease</keyword>
<comment type="similarity">
    <text evidence="2">Belongs to the peptidase S49 family.</text>
</comment>
<protein>
    <recommendedName>
        <fullName evidence="8">Peptidase S49 domain-containing protein</fullName>
    </recommendedName>
</protein>
<organism evidence="9 10">
    <name type="scientific">Tagetes erecta</name>
    <name type="common">African marigold</name>
    <dbReference type="NCBI Taxonomy" id="13708"/>
    <lineage>
        <taxon>Eukaryota</taxon>
        <taxon>Viridiplantae</taxon>
        <taxon>Streptophyta</taxon>
        <taxon>Embryophyta</taxon>
        <taxon>Tracheophyta</taxon>
        <taxon>Spermatophyta</taxon>
        <taxon>Magnoliopsida</taxon>
        <taxon>eudicotyledons</taxon>
        <taxon>Gunneridae</taxon>
        <taxon>Pentapetalae</taxon>
        <taxon>asterids</taxon>
        <taxon>campanulids</taxon>
        <taxon>Asterales</taxon>
        <taxon>Asteraceae</taxon>
        <taxon>Asteroideae</taxon>
        <taxon>Heliantheae alliance</taxon>
        <taxon>Tageteae</taxon>
        <taxon>Tagetes</taxon>
    </lineage>
</organism>
<comment type="subcellular location">
    <subcellularLocation>
        <location evidence="1">Membrane</location>
    </subcellularLocation>
</comment>
<dbReference type="InterPro" id="IPR047217">
    <property type="entry name" value="S49_SppA_67K_type_N"/>
</dbReference>
<dbReference type="GO" id="GO:0016020">
    <property type="term" value="C:membrane"/>
    <property type="evidence" value="ECO:0007669"/>
    <property type="project" value="UniProtKB-SubCell"/>
</dbReference>
<evidence type="ECO:0000259" key="8">
    <source>
        <dbReference type="Pfam" id="PF01343"/>
    </source>
</evidence>
<feature type="active site" description="Nucleophile" evidence="7">
    <location>
        <position position="375"/>
    </location>
</feature>
<evidence type="ECO:0000256" key="1">
    <source>
        <dbReference type="ARBA" id="ARBA00004370"/>
    </source>
</evidence>
<dbReference type="Proteomes" id="UP001229421">
    <property type="component" value="Unassembled WGS sequence"/>
</dbReference>
<feature type="active site" description="Proton donor/acceptor" evidence="7">
    <location>
        <position position="177"/>
    </location>
</feature>
<dbReference type="Pfam" id="PF01343">
    <property type="entry name" value="Peptidase_S49"/>
    <property type="match status" value="2"/>
</dbReference>
<dbReference type="EMBL" id="JAUHHV010000011">
    <property type="protein sequence ID" value="KAK1407394.1"/>
    <property type="molecule type" value="Genomic_DNA"/>
</dbReference>
<reference evidence="9" key="1">
    <citation type="journal article" date="2023" name="bioRxiv">
        <title>Improved chromosome-level genome assembly for marigold (Tagetes erecta).</title>
        <authorList>
            <person name="Jiang F."/>
            <person name="Yuan L."/>
            <person name="Wang S."/>
            <person name="Wang H."/>
            <person name="Xu D."/>
            <person name="Wang A."/>
            <person name="Fan W."/>
        </authorList>
    </citation>
    <scope>NUCLEOTIDE SEQUENCE</scope>
    <source>
        <strain evidence="9">WSJ</strain>
        <tissue evidence="9">Leaf</tissue>
    </source>
</reference>
<dbReference type="GO" id="GO:0006465">
    <property type="term" value="P:signal peptide processing"/>
    <property type="evidence" value="ECO:0007669"/>
    <property type="project" value="InterPro"/>
</dbReference>
<dbReference type="InterPro" id="IPR004635">
    <property type="entry name" value="Pept_S49_SppA"/>
</dbReference>
<feature type="domain" description="Peptidase S49" evidence="8">
    <location>
        <begin position="109"/>
        <end position="258"/>
    </location>
</feature>
<dbReference type="SUPFAM" id="SSF52096">
    <property type="entry name" value="ClpP/crotonase"/>
    <property type="match status" value="2"/>
</dbReference>
<keyword evidence="6" id="KW-0472">Membrane</keyword>
<feature type="domain" description="Peptidase S49" evidence="8">
    <location>
        <begin position="360"/>
        <end position="510"/>
    </location>
</feature>
<dbReference type="PANTHER" id="PTHR33209">
    <property type="entry name" value="PROTEASE 4"/>
    <property type="match status" value="1"/>
</dbReference>
<keyword evidence="5" id="KW-0720">Serine protease</keyword>
<dbReference type="AlphaFoldDB" id="A0AAD8JMU0"/>
<dbReference type="InterPro" id="IPR004634">
    <property type="entry name" value="Pept_S49_pIV"/>
</dbReference>
<dbReference type="PANTHER" id="PTHR33209:SF1">
    <property type="entry name" value="PEPTIDASE S49 DOMAIN-CONTAINING PROTEIN"/>
    <property type="match status" value="1"/>
</dbReference>
<keyword evidence="10" id="KW-1185">Reference proteome</keyword>
<evidence type="ECO:0000313" key="9">
    <source>
        <dbReference type="EMBL" id="KAK1407394.1"/>
    </source>
</evidence>
<evidence type="ECO:0000313" key="10">
    <source>
        <dbReference type="Proteomes" id="UP001229421"/>
    </source>
</evidence>
<evidence type="ECO:0000256" key="2">
    <source>
        <dbReference type="ARBA" id="ARBA00008683"/>
    </source>
</evidence>
<proteinExistence type="inferred from homology"/>
<evidence type="ECO:0000256" key="3">
    <source>
        <dbReference type="ARBA" id="ARBA00022670"/>
    </source>
</evidence>
<evidence type="ECO:0000256" key="6">
    <source>
        <dbReference type="ARBA" id="ARBA00023136"/>
    </source>
</evidence>
<dbReference type="InterPro" id="IPR002142">
    <property type="entry name" value="Peptidase_S49"/>
</dbReference>